<dbReference type="InterPro" id="IPR006913">
    <property type="entry name" value="CENP-V/GFA"/>
</dbReference>
<keyword evidence="2" id="KW-0479">Metal-binding</keyword>
<reference evidence="5 6" key="2">
    <citation type="submission" date="2018-03" db="EMBL/GenBank/DDBJ databases">
        <title>The ancient ancestry and fast evolution of plastids.</title>
        <authorList>
            <person name="Moore K.R."/>
            <person name="Magnabosco C."/>
            <person name="Momper L."/>
            <person name="Gold D.A."/>
            <person name="Bosak T."/>
            <person name="Fournier G.P."/>
        </authorList>
    </citation>
    <scope>NUCLEOTIDE SEQUENCE [LARGE SCALE GENOMIC DNA]</scope>
    <source>
        <strain evidence="5 6">CCAP 1448/3</strain>
    </source>
</reference>
<dbReference type="EMBL" id="PVWJ01000021">
    <property type="protein sequence ID" value="PSB03941.1"/>
    <property type="molecule type" value="Genomic_DNA"/>
</dbReference>
<evidence type="ECO:0000313" key="6">
    <source>
        <dbReference type="Proteomes" id="UP000238762"/>
    </source>
</evidence>
<comment type="similarity">
    <text evidence="1">Belongs to the Gfa family.</text>
</comment>
<comment type="caution">
    <text evidence="5">The sequence shown here is derived from an EMBL/GenBank/DDBJ whole genome shotgun (WGS) entry which is preliminary data.</text>
</comment>
<dbReference type="Gene3D" id="2.170.150.70">
    <property type="match status" value="1"/>
</dbReference>
<evidence type="ECO:0000256" key="2">
    <source>
        <dbReference type="ARBA" id="ARBA00022723"/>
    </source>
</evidence>
<dbReference type="PANTHER" id="PTHR28620:SF1">
    <property type="entry name" value="CENP-V_GFA DOMAIN-CONTAINING PROTEIN"/>
    <property type="match status" value="1"/>
</dbReference>
<gene>
    <name evidence="5" type="ORF">C7B64_06135</name>
</gene>
<proteinExistence type="inferred from homology"/>
<evidence type="ECO:0000259" key="4">
    <source>
        <dbReference type="PROSITE" id="PS51891"/>
    </source>
</evidence>
<dbReference type="AlphaFoldDB" id="A0A2T1C6Q7"/>
<dbReference type="PANTHER" id="PTHR28620">
    <property type="entry name" value="CENTROMERE PROTEIN V"/>
    <property type="match status" value="1"/>
</dbReference>
<dbReference type="GO" id="GO:0046872">
    <property type="term" value="F:metal ion binding"/>
    <property type="evidence" value="ECO:0007669"/>
    <property type="project" value="UniProtKB-KW"/>
</dbReference>
<dbReference type="OrthoDB" id="530006at2"/>
<protein>
    <submittedName>
        <fullName evidence="5">Aldehyde-activating protein</fullName>
    </submittedName>
</protein>
<dbReference type="InterPro" id="IPR052355">
    <property type="entry name" value="CENP-V-like"/>
</dbReference>
<evidence type="ECO:0000256" key="1">
    <source>
        <dbReference type="ARBA" id="ARBA00005495"/>
    </source>
</evidence>
<dbReference type="SUPFAM" id="SSF51316">
    <property type="entry name" value="Mss4-like"/>
    <property type="match status" value="1"/>
</dbReference>
<dbReference type="Proteomes" id="UP000238762">
    <property type="component" value="Unassembled WGS sequence"/>
</dbReference>
<dbReference type="RefSeq" id="WP_106287776.1">
    <property type="nucleotide sequence ID" value="NZ_CAWNTC010000230.1"/>
</dbReference>
<dbReference type="PROSITE" id="PS51891">
    <property type="entry name" value="CENP_V_GFA"/>
    <property type="match status" value="1"/>
</dbReference>
<dbReference type="GO" id="GO:0016846">
    <property type="term" value="F:carbon-sulfur lyase activity"/>
    <property type="evidence" value="ECO:0007669"/>
    <property type="project" value="InterPro"/>
</dbReference>
<feature type="domain" description="CENP-V/GFA" evidence="4">
    <location>
        <begin position="5"/>
        <end position="116"/>
    </location>
</feature>
<name>A0A2T1C6Q7_9CYAN</name>
<organism evidence="5 6">
    <name type="scientific">Merismopedia glauca CCAP 1448/3</name>
    <dbReference type="NCBI Taxonomy" id="1296344"/>
    <lineage>
        <taxon>Bacteria</taxon>
        <taxon>Bacillati</taxon>
        <taxon>Cyanobacteriota</taxon>
        <taxon>Cyanophyceae</taxon>
        <taxon>Synechococcales</taxon>
        <taxon>Merismopediaceae</taxon>
        <taxon>Merismopedia</taxon>
    </lineage>
</organism>
<evidence type="ECO:0000313" key="5">
    <source>
        <dbReference type="EMBL" id="PSB03941.1"/>
    </source>
</evidence>
<keyword evidence="6" id="KW-1185">Reference proteome</keyword>
<keyword evidence="3" id="KW-0862">Zinc</keyword>
<evidence type="ECO:0000256" key="3">
    <source>
        <dbReference type="ARBA" id="ARBA00022833"/>
    </source>
</evidence>
<dbReference type="Pfam" id="PF04828">
    <property type="entry name" value="GFA"/>
    <property type="match status" value="1"/>
</dbReference>
<reference evidence="5 6" key="1">
    <citation type="submission" date="2018-02" db="EMBL/GenBank/DDBJ databases">
        <authorList>
            <person name="Cohen D.B."/>
            <person name="Kent A.D."/>
        </authorList>
    </citation>
    <scope>NUCLEOTIDE SEQUENCE [LARGE SCALE GENOMIC DNA]</scope>
    <source>
        <strain evidence="5 6">CCAP 1448/3</strain>
    </source>
</reference>
<dbReference type="InterPro" id="IPR011057">
    <property type="entry name" value="Mss4-like_sf"/>
</dbReference>
<sequence>MESVYAGSCHCQAIRFRVTVEKHEAVQCNCSICRKKGFLHLIVPPENFELISGTDALTTYKFNTEIASHTFCRYCGIHAFYRPRSHPEWFDVNLRCLDEDVISNFDISLFDGVNWEENVAQLNTEQGES</sequence>
<accession>A0A2T1C6Q7</accession>